<keyword evidence="2" id="KW-1185">Reference proteome</keyword>
<proteinExistence type="predicted"/>
<dbReference type="Proteomes" id="UP001235939">
    <property type="component" value="Chromosome 03"/>
</dbReference>
<gene>
    <name evidence="1" type="ORF">LAZ67_3001304</name>
</gene>
<protein>
    <submittedName>
        <fullName evidence="1">Uncharacterized protein</fullName>
    </submittedName>
</protein>
<name>A0ABY6KA89_9ARAC</name>
<dbReference type="EMBL" id="CP092865">
    <property type="protein sequence ID" value="UYV64610.1"/>
    <property type="molecule type" value="Genomic_DNA"/>
</dbReference>
<reference evidence="1 2" key="1">
    <citation type="submission" date="2022-01" db="EMBL/GenBank/DDBJ databases">
        <title>A chromosomal length assembly of Cordylochernes scorpioides.</title>
        <authorList>
            <person name="Zeh D."/>
            <person name="Zeh J."/>
        </authorList>
    </citation>
    <scope>NUCLEOTIDE SEQUENCE [LARGE SCALE GENOMIC DNA]</scope>
    <source>
        <strain evidence="1">IN4F17</strain>
        <tissue evidence="1">Whole Body</tissue>
    </source>
</reference>
<accession>A0ABY6KA89</accession>
<sequence length="69" mass="7495">MGHNCEVVVINEGAEDRALSVVEGTAPRLMLAVEVSKDEYIGESQSVDVQVHQVGVCWQQGAPVHHSIR</sequence>
<evidence type="ECO:0000313" key="2">
    <source>
        <dbReference type="Proteomes" id="UP001235939"/>
    </source>
</evidence>
<organism evidence="1 2">
    <name type="scientific">Cordylochernes scorpioides</name>
    <dbReference type="NCBI Taxonomy" id="51811"/>
    <lineage>
        <taxon>Eukaryota</taxon>
        <taxon>Metazoa</taxon>
        <taxon>Ecdysozoa</taxon>
        <taxon>Arthropoda</taxon>
        <taxon>Chelicerata</taxon>
        <taxon>Arachnida</taxon>
        <taxon>Pseudoscorpiones</taxon>
        <taxon>Cheliferoidea</taxon>
        <taxon>Chernetidae</taxon>
        <taxon>Cordylochernes</taxon>
    </lineage>
</organism>
<evidence type="ECO:0000313" key="1">
    <source>
        <dbReference type="EMBL" id="UYV64610.1"/>
    </source>
</evidence>